<feature type="region of interest" description="Disordered" evidence="1">
    <location>
        <begin position="519"/>
        <end position="539"/>
    </location>
</feature>
<dbReference type="OrthoDB" id="2910544at2759"/>
<keyword evidence="3" id="KW-1185">Reference proteome</keyword>
<dbReference type="AlphaFoldDB" id="A0A8H7CUF3"/>
<feature type="region of interest" description="Disordered" evidence="1">
    <location>
        <begin position="72"/>
        <end position="94"/>
    </location>
</feature>
<feature type="compositionally biased region" description="Acidic residues" evidence="1">
    <location>
        <begin position="519"/>
        <end position="533"/>
    </location>
</feature>
<feature type="compositionally biased region" description="Polar residues" evidence="1">
    <location>
        <begin position="77"/>
        <end position="93"/>
    </location>
</feature>
<protein>
    <submittedName>
        <fullName evidence="2">Uncharacterized protein</fullName>
    </submittedName>
</protein>
<dbReference type="EMBL" id="JACAZI010000011">
    <property type="protein sequence ID" value="KAF7348627.1"/>
    <property type="molecule type" value="Genomic_DNA"/>
</dbReference>
<evidence type="ECO:0000313" key="3">
    <source>
        <dbReference type="Proteomes" id="UP000620124"/>
    </source>
</evidence>
<sequence length="617" mass="69339">MYRSKIDKDILSARVALKRGLYVAYEHFARSAPALTLVVFRSIVSSGKTSTMTSSGCPSRLVNWRRAETLTIGQEARPQTSHTPSRGATTSQTPPLLPLELKTLIAEQAPRATLVNFCATSREEYLHMMPILYRSIVQNVRTVGTEELRHLAFLLFTLGSTKCRRNLGPYPATLVRELRLRCTVGTPSWLEGALQKALRCTADHAPDSKSQLRAFHWEADEITISPLLSERPAFENLAELSVVQSSSNISEFEFLQIPGLKSLAYKEQTLFGGQERTTMGRFFRSLELLPTISPGLTVLKLDIQWEGTHVPLLEEVVNSLRLPCLEVASIRVFLWDDSPDPDFNRFLEAHPTLYDVSIVLGSQPLCDDALPLLRTFAGRANDFLKVCDGVRPIQDLTVTLFLRDYNEGRAAERGRAVVAALTKTPNLRRLAIVNGYEAVYEPLSESQSNGIYMHGVDHSTICAIGQACSGITHLELHLKSAKKADVKALANLHELQWIRAHFWITIPNGGGPAASMCDEDFLDTNDSEDGSEDDYYHESDDDKAWDQAKRLLRVFRSHIDFHLLPMAPKLLEVEIEVVVAREQDPDSEHFDERLLQSCDDFSFRIVHREGKRLTVRM</sequence>
<evidence type="ECO:0000313" key="2">
    <source>
        <dbReference type="EMBL" id="KAF7348627.1"/>
    </source>
</evidence>
<organism evidence="2 3">
    <name type="scientific">Mycena venus</name>
    <dbReference type="NCBI Taxonomy" id="2733690"/>
    <lineage>
        <taxon>Eukaryota</taxon>
        <taxon>Fungi</taxon>
        <taxon>Dikarya</taxon>
        <taxon>Basidiomycota</taxon>
        <taxon>Agaricomycotina</taxon>
        <taxon>Agaricomycetes</taxon>
        <taxon>Agaricomycetidae</taxon>
        <taxon>Agaricales</taxon>
        <taxon>Marasmiineae</taxon>
        <taxon>Mycenaceae</taxon>
        <taxon>Mycena</taxon>
    </lineage>
</organism>
<comment type="caution">
    <text evidence="2">The sequence shown here is derived from an EMBL/GenBank/DDBJ whole genome shotgun (WGS) entry which is preliminary data.</text>
</comment>
<name>A0A8H7CUF3_9AGAR</name>
<dbReference type="Proteomes" id="UP000620124">
    <property type="component" value="Unassembled WGS sequence"/>
</dbReference>
<accession>A0A8H7CUF3</accession>
<gene>
    <name evidence="2" type="ORF">MVEN_01380700</name>
</gene>
<reference evidence="2" key="1">
    <citation type="submission" date="2020-05" db="EMBL/GenBank/DDBJ databases">
        <title>Mycena genomes resolve the evolution of fungal bioluminescence.</title>
        <authorList>
            <person name="Tsai I.J."/>
        </authorList>
    </citation>
    <scope>NUCLEOTIDE SEQUENCE</scope>
    <source>
        <strain evidence="2">CCC161011</strain>
    </source>
</reference>
<evidence type="ECO:0000256" key="1">
    <source>
        <dbReference type="SAM" id="MobiDB-lite"/>
    </source>
</evidence>
<proteinExistence type="predicted"/>